<reference evidence="1 2" key="1">
    <citation type="submission" date="2015-03" db="EMBL/GenBank/DDBJ databases">
        <title>Genome sequence of Pseudoalteromonas aurantia.</title>
        <authorList>
            <person name="Xie B.-B."/>
            <person name="Rong J.-C."/>
            <person name="Qin Q.-L."/>
            <person name="Zhang Y.-Z."/>
        </authorList>
    </citation>
    <scope>NUCLEOTIDE SEQUENCE [LARGE SCALE GENOMIC DNA]</scope>
    <source>
        <strain evidence="1 2">208</strain>
    </source>
</reference>
<name>A0ABR9E5T1_9GAMM</name>
<proteinExistence type="predicted"/>
<comment type="caution">
    <text evidence="1">The sequence shown here is derived from an EMBL/GenBank/DDBJ whole genome shotgun (WGS) entry which is preliminary data.</text>
</comment>
<accession>A0ABR9E5T1</accession>
<protein>
    <submittedName>
        <fullName evidence="1">Uncharacterized protein</fullName>
    </submittedName>
</protein>
<evidence type="ECO:0000313" key="1">
    <source>
        <dbReference type="EMBL" id="MBE0366345.1"/>
    </source>
</evidence>
<sequence length="42" mass="5096">MTEILHEKYFGKKDYLKMKLKRHQADIITVDSMINSETNIRR</sequence>
<evidence type="ECO:0000313" key="2">
    <source>
        <dbReference type="Proteomes" id="UP000615755"/>
    </source>
</evidence>
<gene>
    <name evidence="1" type="ORF">PAUR_a3331</name>
</gene>
<dbReference type="EMBL" id="AQGV01000009">
    <property type="protein sequence ID" value="MBE0366345.1"/>
    <property type="molecule type" value="Genomic_DNA"/>
</dbReference>
<organism evidence="1 2">
    <name type="scientific">Pseudoalteromonas aurantia 208</name>
    <dbReference type="NCBI Taxonomy" id="1314867"/>
    <lineage>
        <taxon>Bacteria</taxon>
        <taxon>Pseudomonadati</taxon>
        <taxon>Pseudomonadota</taxon>
        <taxon>Gammaproteobacteria</taxon>
        <taxon>Alteromonadales</taxon>
        <taxon>Pseudoalteromonadaceae</taxon>
        <taxon>Pseudoalteromonas</taxon>
    </lineage>
</organism>
<dbReference type="Proteomes" id="UP000615755">
    <property type="component" value="Unassembled WGS sequence"/>
</dbReference>
<keyword evidence="2" id="KW-1185">Reference proteome</keyword>